<comment type="caution">
    <text evidence="5">The sequence shown here is derived from an EMBL/GenBank/DDBJ whole genome shotgun (WGS) entry which is preliminary data.</text>
</comment>
<feature type="binding site" evidence="4">
    <location>
        <position position="73"/>
    </location>
    <ligand>
        <name>Zn(2+)</name>
        <dbReference type="ChEBI" id="CHEBI:29105"/>
    </ligand>
</feature>
<feature type="binding site" evidence="4">
    <location>
        <position position="76"/>
    </location>
    <ligand>
        <name>Zn(2+)</name>
        <dbReference type="ChEBI" id="CHEBI:29105"/>
    </ligand>
</feature>
<feature type="binding site" evidence="4">
    <location>
        <position position="92"/>
    </location>
    <ligand>
        <name>Zn(2+)</name>
        <dbReference type="ChEBI" id="CHEBI:29105"/>
    </ligand>
</feature>
<evidence type="ECO:0000256" key="1">
    <source>
        <dbReference type="ARBA" id="ARBA00022596"/>
    </source>
</evidence>
<dbReference type="HAMAP" id="MF_00213">
    <property type="entry name" value="HypA_HybF"/>
    <property type="match status" value="1"/>
</dbReference>
<dbReference type="PANTHER" id="PTHR34535">
    <property type="entry name" value="HYDROGENASE MATURATION FACTOR HYPA"/>
    <property type="match status" value="1"/>
</dbReference>
<dbReference type="NCBIfam" id="TIGR00100">
    <property type="entry name" value="hypA"/>
    <property type="match status" value="1"/>
</dbReference>
<keyword evidence="1 4" id="KW-0533">Nickel</keyword>
<dbReference type="Proteomes" id="UP000310016">
    <property type="component" value="Unassembled WGS sequence"/>
</dbReference>
<dbReference type="InterPro" id="IPR000688">
    <property type="entry name" value="HypA/HybF"/>
</dbReference>
<keyword evidence="6" id="KW-1185">Reference proteome</keyword>
<sequence>MHELSLAENVIRIVEAAAQQARARRISRVRLGVGALAHVEAETLQFCCGLAARQTMLADAVFEVERMPGRAHCNGCGQDVALERIGLPCPQCGGFDLLVTAGEEMQVLEIVVA</sequence>
<dbReference type="OrthoDB" id="288014at2"/>
<evidence type="ECO:0000256" key="4">
    <source>
        <dbReference type="HAMAP-Rule" id="MF_00213"/>
    </source>
</evidence>
<dbReference type="PANTHER" id="PTHR34535:SF3">
    <property type="entry name" value="HYDROGENASE MATURATION FACTOR HYPA"/>
    <property type="match status" value="1"/>
</dbReference>
<dbReference type="AlphaFoldDB" id="A0A4U0Q037"/>
<name>A0A4U0Q037_9NEIS</name>
<dbReference type="Pfam" id="PF01155">
    <property type="entry name" value="HypA"/>
    <property type="match status" value="1"/>
</dbReference>
<comment type="function">
    <text evidence="4">Involved in the maturation of [NiFe] hydrogenases. Required for nickel insertion into the metal center of the hydrogenase.</text>
</comment>
<comment type="similarity">
    <text evidence="4">Belongs to the HypA/HybF family.</text>
</comment>
<dbReference type="RefSeq" id="WP_136772743.1">
    <property type="nucleotide sequence ID" value="NZ_CP156074.1"/>
</dbReference>
<dbReference type="GO" id="GO:0016151">
    <property type="term" value="F:nickel cation binding"/>
    <property type="evidence" value="ECO:0007669"/>
    <property type="project" value="UniProtKB-UniRule"/>
</dbReference>
<proteinExistence type="inferred from homology"/>
<dbReference type="GO" id="GO:0008270">
    <property type="term" value="F:zinc ion binding"/>
    <property type="evidence" value="ECO:0007669"/>
    <property type="project" value="UniProtKB-UniRule"/>
</dbReference>
<feature type="binding site" evidence="4">
    <location>
        <position position="2"/>
    </location>
    <ligand>
        <name>Ni(2+)</name>
        <dbReference type="ChEBI" id="CHEBI:49786"/>
    </ligand>
</feature>
<evidence type="ECO:0000256" key="2">
    <source>
        <dbReference type="ARBA" id="ARBA00022723"/>
    </source>
</evidence>
<reference evidence="5 6" key="1">
    <citation type="submission" date="2019-04" db="EMBL/GenBank/DDBJ databases">
        <title>Chitiniphilus eburnea sp. nov., a novel chitinolytic bacterium isolated from aquaculture sludge.</title>
        <authorList>
            <person name="Sheng M."/>
        </authorList>
    </citation>
    <scope>NUCLEOTIDE SEQUENCE [LARGE SCALE GENOMIC DNA]</scope>
    <source>
        <strain evidence="5 6">HX-2-15</strain>
    </source>
</reference>
<dbReference type="GO" id="GO:0051604">
    <property type="term" value="P:protein maturation"/>
    <property type="evidence" value="ECO:0007669"/>
    <property type="project" value="InterPro"/>
</dbReference>
<protein>
    <recommendedName>
        <fullName evidence="4">Hydrogenase maturation factor HypA</fullName>
    </recommendedName>
</protein>
<keyword evidence="3 4" id="KW-0862">Zinc</keyword>
<evidence type="ECO:0000256" key="3">
    <source>
        <dbReference type="ARBA" id="ARBA00022833"/>
    </source>
</evidence>
<evidence type="ECO:0000313" key="5">
    <source>
        <dbReference type="EMBL" id="TJZ74219.1"/>
    </source>
</evidence>
<accession>A0A4U0Q037</accession>
<feature type="binding site" evidence="4">
    <location>
        <position position="89"/>
    </location>
    <ligand>
        <name>Zn(2+)</name>
        <dbReference type="ChEBI" id="CHEBI:29105"/>
    </ligand>
</feature>
<gene>
    <name evidence="4 5" type="primary">hypA</name>
    <name evidence="5" type="ORF">FAZ21_07985</name>
</gene>
<organism evidence="5 6">
    <name type="scientific">Chitiniphilus eburneus</name>
    <dbReference type="NCBI Taxonomy" id="2571148"/>
    <lineage>
        <taxon>Bacteria</taxon>
        <taxon>Pseudomonadati</taxon>
        <taxon>Pseudomonadota</taxon>
        <taxon>Betaproteobacteria</taxon>
        <taxon>Neisseriales</taxon>
        <taxon>Chitinibacteraceae</taxon>
        <taxon>Chitiniphilus</taxon>
    </lineage>
</organism>
<dbReference type="Gene3D" id="3.30.2320.80">
    <property type="match status" value="1"/>
</dbReference>
<dbReference type="EMBL" id="SUMF01000006">
    <property type="protein sequence ID" value="TJZ74219.1"/>
    <property type="molecule type" value="Genomic_DNA"/>
</dbReference>
<keyword evidence="2 4" id="KW-0479">Metal-binding</keyword>
<dbReference type="PIRSF" id="PIRSF004761">
    <property type="entry name" value="Hydrgn_mat_HypA"/>
    <property type="match status" value="1"/>
</dbReference>
<evidence type="ECO:0000313" key="6">
    <source>
        <dbReference type="Proteomes" id="UP000310016"/>
    </source>
</evidence>